<gene>
    <name evidence="2" type="ORF">J8F10_09425</name>
</gene>
<feature type="compositionally biased region" description="Low complexity" evidence="1">
    <location>
        <begin position="104"/>
        <end position="116"/>
    </location>
</feature>
<dbReference type="RefSeq" id="WP_210653578.1">
    <property type="nucleotide sequence ID" value="NZ_JAGKQQ010000001.1"/>
</dbReference>
<organism evidence="2 3">
    <name type="scientific">Gemmata palustris</name>
    <dbReference type="NCBI Taxonomy" id="2822762"/>
    <lineage>
        <taxon>Bacteria</taxon>
        <taxon>Pseudomonadati</taxon>
        <taxon>Planctomycetota</taxon>
        <taxon>Planctomycetia</taxon>
        <taxon>Gemmatales</taxon>
        <taxon>Gemmataceae</taxon>
        <taxon>Gemmata</taxon>
    </lineage>
</organism>
<keyword evidence="3" id="KW-1185">Reference proteome</keyword>
<evidence type="ECO:0000256" key="1">
    <source>
        <dbReference type="SAM" id="MobiDB-lite"/>
    </source>
</evidence>
<comment type="caution">
    <text evidence="2">The sequence shown here is derived from an EMBL/GenBank/DDBJ whole genome shotgun (WGS) entry which is preliminary data.</text>
</comment>
<feature type="compositionally biased region" description="Gly residues" evidence="1">
    <location>
        <begin position="85"/>
        <end position="97"/>
    </location>
</feature>
<protein>
    <submittedName>
        <fullName evidence="2">Uncharacterized protein</fullName>
    </submittedName>
</protein>
<name>A0ABS5BP52_9BACT</name>
<evidence type="ECO:0000313" key="3">
    <source>
        <dbReference type="Proteomes" id="UP000676565"/>
    </source>
</evidence>
<reference evidence="2 3" key="1">
    <citation type="submission" date="2021-04" db="EMBL/GenBank/DDBJ databases">
        <authorList>
            <person name="Ivanova A."/>
        </authorList>
    </citation>
    <scope>NUCLEOTIDE SEQUENCE [LARGE SCALE GENOMIC DNA]</scope>
    <source>
        <strain evidence="2 3">G18</strain>
    </source>
</reference>
<sequence>MAIRVVESPDSGDLHYGAQGGGQVLKYTVVTTAGETKAAVFLAALAGTLPYLNGFVRNDLKIESKNGAANVYAVEVNYGTTGVGGGDQPLGGVGNDGGPPMTPSGPGSPTTPLTSGWTFRIQAPTLHLTTSLGTVDKAKRGGGAAPDFKRRIGVDRDGKTQGCDVPPAAAFTFSRTIARATVTQGYLNTLSAIAGKPNNAPFYGWEEGEVLLMSAYGTYTQNDGWSITFEFGVQKNDNNVIVCGPSAPGATDGLPAIPGPGVFTKKGWEYLWVKEEEIPDPVTGAIVTVPGYAYIEKVLEPADFSLLEIGT</sequence>
<evidence type="ECO:0000313" key="2">
    <source>
        <dbReference type="EMBL" id="MBP3955501.1"/>
    </source>
</evidence>
<proteinExistence type="predicted"/>
<dbReference type="Proteomes" id="UP000676565">
    <property type="component" value="Unassembled WGS sequence"/>
</dbReference>
<dbReference type="EMBL" id="JAGKQQ010000001">
    <property type="protein sequence ID" value="MBP3955501.1"/>
    <property type="molecule type" value="Genomic_DNA"/>
</dbReference>
<accession>A0ABS5BP52</accession>
<feature type="region of interest" description="Disordered" evidence="1">
    <location>
        <begin position="85"/>
        <end position="116"/>
    </location>
</feature>